<dbReference type="Pfam" id="PF00730">
    <property type="entry name" value="HhH-GPD"/>
    <property type="match status" value="1"/>
</dbReference>
<keyword evidence="8" id="KW-0804">Transcription</keyword>
<dbReference type="GO" id="GO:0003700">
    <property type="term" value="F:DNA-binding transcription factor activity"/>
    <property type="evidence" value="ECO:0007669"/>
    <property type="project" value="InterPro"/>
</dbReference>
<dbReference type="Pfam" id="PF12833">
    <property type="entry name" value="HTH_18"/>
    <property type="match status" value="1"/>
</dbReference>
<keyword evidence="12" id="KW-1185">Reference proteome</keyword>
<dbReference type="Gene3D" id="3.40.10.10">
    <property type="entry name" value="DNA Methylphosphotriester Repair Domain"/>
    <property type="match status" value="1"/>
</dbReference>
<organism evidence="11 12">
    <name type="scientific">Neptunomonas antarctica</name>
    <dbReference type="NCBI Taxonomy" id="619304"/>
    <lineage>
        <taxon>Bacteria</taxon>
        <taxon>Pseudomonadati</taxon>
        <taxon>Pseudomonadota</taxon>
        <taxon>Gammaproteobacteria</taxon>
        <taxon>Oceanospirillales</taxon>
        <taxon>Oceanospirillaceae</taxon>
        <taxon>Neptunomonas</taxon>
    </lineage>
</organism>
<dbReference type="InterPro" id="IPR035451">
    <property type="entry name" value="Ada-like_dom_sf"/>
</dbReference>
<evidence type="ECO:0000256" key="3">
    <source>
        <dbReference type="ARBA" id="ARBA00012000"/>
    </source>
</evidence>
<dbReference type="InterPro" id="IPR023170">
    <property type="entry name" value="HhH_base_excis_C"/>
</dbReference>
<proteinExistence type="predicted"/>
<evidence type="ECO:0000313" key="11">
    <source>
        <dbReference type="EMBL" id="SIS43540.1"/>
    </source>
</evidence>
<dbReference type="InterPro" id="IPR037046">
    <property type="entry name" value="AlkA_N_sf"/>
</dbReference>
<evidence type="ECO:0000256" key="8">
    <source>
        <dbReference type="ARBA" id="ARBA00023163"/>
    </source>
</evidence>
<comment type="catalytic activity">
    <reaction evidence="1">
        <text>Hydrolysis of alkylated DNA, releasing 3-methyladenine, 3-methylguanine, 7-methylguanine and 7-methyladenine.</text>
        <dbReference type="EC" id="3.2.2.21"/>
    </reaction>
</comment>
<evidence type="ECO:0000256" key="9">
    <source>
        <dbReference type="ARBA" id="ARBA00023204"/>
    </source>
</evidence>
<dbReference type="EC" id="3.2.2.21" evidence="3"/>
<comment type="cofactor">
    <cofactor evidence="2">
        <name>Zn(2+)</name>
        <dbReference type="ChEBI" id="CHEBI:29105"/>
    </cofactor>
</comment>
<name>A0A1N7J2H2_9GAMM</name>
<dbReference type="GO" id="GO:0008725">
    <property type="term" value="F:DNA-3-methyladenine glycosylase activity"/>
    <property type="evidence" value="ECO:0007669"/>
    <property type="project" value="TreeGrafter"/>
</dbReference>
<dbReference type="SUPFAM" id="SSF55945">
    <property type="entry name" value="TATA-box binding protein-like"/>
    <property type="match status" value="1"/>
</dbReference>
<evidence type="ECO:0000256" key="4">
    <source>
        <dbReference type="ARBA" id="ARBA00022603"/>
    </source>
</evidence>
<dbReference type="OrthoDB" id="9811249at2"/>
<evidence type="ECO:0000256" key="5">
    <source>
        <dbReference type="ARBA" id="ARBA00022763"/>
    </source>
</evidence>
<gene>
    <name evidence="11" type="ORF">SAMN05421760_101513</name>
</gene>
<feature type="domain" description="HTH araC/xylS-type" evidence="10">
    <location>
        <begin position="87"/>
        <end position="185"/>
    </location>
</feature>
<dbReference type="SUPFAM" id="SSF57884">
    <property type="entry name" value="Ada DNA repair protein, N-terminal domain (N-Ada 10)"/>
    <property type="match status" value="1"/>
</dbReference>
<protein>
    <recommendedName>
        <fullName evidence="3">DNA-3-methyladenine glycosylase II</fullName>
        <ecNumber evidence="3">3.2.2.21</ecNumber>
    </recommendedName>
</protein>
<dbReference type="GO" id="GO:0005737">
    <property type="term" value="C:cytoplasm"/>
    <property type="evidence" value="ECO:0007669"/>
    <property type="project" value="TreeGrafter"/>
</dbReference>
<dbReference type="SMART" id="SM01009">
    <property type="entry name" value="AlkA_N"/>
    <property type="match status" value="1"/>
</dbReference>
<dbReference type="GO" id="GO:0006307">
    <property type="term" value="P:DNA alkylation repair"/>
    <property type="evidence" value="ECO:0007669"/>
    <property type="project" value="TreeGrafter"/>
</dbReference>
<keyword evidence="4" id="KW-0489">Methyltransferase</keyword>
<dbReference type="GO" id="GO:0006285">
    <property type="term" value="P:base-excision repair, AP site formation"/>
    <property type="evidence" value="ECO:0007669"/>
    <property type="project" value="TreeGrafter"/>
</dbReference>
<dbReference type="RefSeq" id="WP_054342696.1">
    <property type="nucleotide sequence ID" value="NZ_FTOE01000001.1"/>
</dbReference>
<keyword evidence="5" id="KW-0227">DNA damage</keyword>
<dbReference type="Proteomes" id="UP000185999">
    <property type="component" value="Unassembled WGS sequence"/>
</dbReference>
<dbReference type="PANTHER" id="PTHR43003">
    <property type="entry name" value="DNA-3-METHYLADENINE GLYCOSYLASE"/>
    <property type="match status" value="1"/>
</dbReference>
<evidence type="ECO:0000256" key="1">
    <source>
        <dbReference type="ARBA" id="ARBA00000086"/>
    </source>
</evidence>
<dbReference type="PANTHER" id="PTHR43003:SF13">
    <property type="entry name" value="DNA-3-METHYLADENINE GLYCOSYLASE 2"/>
    <property type="match status" value="1"/>
</dbReference>
<dbReference type="GO" id="GO:0032131">
    <property type="term" value="F:alkylated DNA binding"/>
    <property type="evidence" value="ECO:0007669"/>
    <property type="project" value="TreeGrafter"/>
</dbReference>
<accession>A0A1N7J2H2</accession>
<evidence type="ECO:0000259" key="10">
    <source>
        <dbReference type="PROSITE" id="PS01124"/>
    </source>
</evidence>
<reference evidence="12" key="1">
    <citation type="submission" date="2017-01" db="EMBL/GenBank/DDBJ databases">
        <authorList>
            <person name="Varghese N."/>
            <person name="Submissions S."/>
        </authorList>
    </citation>
    <scope>NUCLEOTIDE SEQUENCE [LARGE SCALE GENOMIC DNA]</scope>
    <source>
        <strain evidence="12">DSM 22306</strain>
    </source>
</reference>
<dbReference type="Gene3D" id="3.30.310.20">
    <property type="entry name" value="DNA-3-methyladenine glycosylase AlkA, N-terminal domain"/>
    <property type="match status" value="1"/>
</dbReference>
<dbReference type="InterPro" id="IPR009057">
    <property type="entry name" value="Homeodomain-like_sf"/>
</dbReference>
<dbReference type="Pfam" id="PF02805">
    <property type="entry name" value="Ada_Zn_binding"/>
    <property type="match status" value="1"/>
</dbReference>
<dbReference type="SUPFAM" id="SSF48150">
    <property type="entry name" value="DNA-glycosylase"/>
    <property type="match status" value="1"/>
</dbReference>
<sequence>MSIQNIYYYQALVSHDSRFDGHFFVGVSSTGIYCRPVCRVRTPKIENCSFYTSAALAEAAGFRPCLKCRPELSPQIAQHVNDQNLILSAITQLEDLGHTDFSIAELSRHLHISTRHLSRMALAQFGTTPSNIILTRRLLRAKQLLTETHLPIIHVAYISGFSSLRTFNMHFKNRYQSAPSSLRKRADITEANTTRIDTTRINTKSRASTTSPAKPIKLMLQYRPPYNWQQLIEFLEQRTVRGVEYVEEQTYSRTVNLTVNEKNYQGWLQVQLHLTKANTLAIELSESLSDIIPIVLRKLEHQFDLHAEPALIAKQLGKLVNNNQGIRLPGSFDGFEMAVRAILGQQITVKAAHTLAGRFAEAFGTRIHTTHRALTTLFPSAEVASTLSIDQIASLGIISKRAHTIIILAEKISKSEIVLQPSASPDITINTLTQIPGIGPWTAHYIAMRALHWPDAFPHTDLGIMKALQERRPKKLLALAEKWRPWRAYAVMHLWHSLREPWNNSPINITNQPLENTVTSISTQCKEQS</sequence>
<dbReference type="SMART" id="SM00342">
    <property type="entry name" value="HTH_ARAC"/>
    <property type="match status" value="1"/>
</dbReference>
<dbReference type="GO" id="GO:0008270">
    <property type="term" value="F:zinc ion binding"/>
    <property type="evidence" value="ECO:0007669"/>
    <property type="project" value="InterPro"/>
</dbReference>
<dbReference type="GO" id="GO:0043916">
    <property type="term" value="F:DNA-7-methylguanine glycosylase activity"/>
    <property type="evidence" value="ECO:0007669"/>
    <property type="project" value="TreeGrafter"/>
</dbReference>
<dbReference type="GO" id="GO:0008168">
    <property type="term" value="F:methyltransferase activity"/>
    <property type="evidence" value="ECO:0007669"/>
    <property type="project" value="UniProtKB-KW"/>
</dbReference>
<dbReference type="InterPro" id="IPR018060">
    <property type="entry name" value="HTH_AraC"/>
</dbReference>
<dbReference type="SMART" id="SM00478">
    <property type="entry name" value="ENDO3c"/>
    <property type="match status" value="1"/>
</dbReference>
<dbReference type="GO" id="GO:0043565">
    <property type="term" value="F:sequence-specific DNA binding"/>
    <property type="evidence" value="ECO:0007669"/>
    <property type="project" value="InterPro"/>
</dbReference>
<dbReference type="Gene3D" id="1.10.340.30">
    <property type="entry name" value="Hypothetical protein, domain 2"/>
    <property type="match status" value="1"/>
</dbReference>
<dbReference type="Gene3D" id="1.10.10.60">
    <property type="entry name" value="Homeodomain-like"/>
    <property type="match status" value="1"/>
</dbReference>
<dbReference type="GO" id="GO:0032993">
    <property type="term" value="C:protein-DNA complex"/>
    <property type="evidence" value="ECO:0007669"/>
    <property type="project" value="TreeGrafter"/>
</dbReference>
<dbReference type="InterPro" id="IPR004026">
    <property type="entry name" value="Ada_DNA_repair_Zn-bd"/>
</dbReference>
<keyword evidence="4" id="KW-0808">Transferase</keyword>
<dbReference type="Gene3D" id="1.10.1670.10">
    <property type="entry name" value="Helix-hairpin-Helix base-excision DNA repair enzymes (C-terminal)"/>
    <property type="match status" value="1"/>
</dbReference>
<dbReference type="STRING" id="619304.SAMN05421760_101513"/>
<dbReference type="InterPro" id="IPR051912">
    <property type="entry name" value="Alkylbase_DNA_Glycosylase/TA"/>
</dbReference>
<keyword evidence="6" id="KW-0805">Transcription regulation</keyword>
<dbReference type="InterPro" id="IPR011257">
    <property type="entry name" value="DNA_glycosylase"/>
</dbReference>
<dbReference type="InterPro" id="IPR010316">
    <property type="entry name" value="AlkA_N"/>
</dbReference>
<evidence type="ECO:0000313" key="12">
    <source>
        <dbReference type="Proteomes" id="UP000185999"/>
    </source>
</evidence>
<keyword evidence="9" id="KW-0234">DNA repair</keyword>
<dbReference type="SUPFAM" id="SSF46689">
    <property type="entry name" value="Homeodomain-like"/>
    <property type="match status" value="1"/>
</dbReference>
<dbReference type="Pfam" id="PF06029">
    <property type="entry name" value="AlkA_N"/>
    <property type="match status" value="1"/>
</dbReference>
<dbReference type="PROSITE" id="PS01124">
    <property type="entry name" value="HTH_ARAC_FAMILY_2"/>
    <property type="match status" value="1"/>
</dbReference>
<evidence type="ECO:0000256" key="6">
    <source>
        <dbReference type="ARBA" id="ARBA00023015"/>
    </source>
</evidence>
<evidence type="ECO:0000256" key="2">
    <source>
        <dbReference type="ARBA" id="ARBA00001947"/>
    </source>
</evidence>
<keyword evidence="7" id="KW-0010">Activator</keyword>
<dbReference type="InterPro" id="IPR003265">
    <property type="entry name" value="HhH-GPD_domain"/>
</dbReference>
<evidence type="ECO:0000256" key="7">
    <source>
        <dbReference type="ARBA" id="ARBA00023159"/>
    </source>
</evidence>
<dbReference type="EMBL" id="FTOE01000001">
    <property type="protein sequence ID" value="SIS43540.1"/>
    <property type="molecule type" value="Genomic_DNA"/>
</dbReference>
<dbReference type="GO" id="GO:0032259">
    <property type="term" value="P:methylation"/>
    <property type="evidence" value="ECO:0007669"/>
    <property type="project" value="UniProtKB-KW"/>
</dbReference>
<dbReference type="AlphaFoldDB" id="A0A1N7J2H2"/>
<dbReference type="CDD" id="cd00056">
    <property type="entry name" value="ENDO3c"/>
    <property type="match status" value="1"/>
</dbReference>